<name>A0ABQ1X976_9MICC</name>
<sequence>MTAGELQEVGAMAEHDTQIVQGLADQVRLRGLIADTEGETLVARIHERKRLTTALEAADAAYTRAVEAAVGRRGDWASVQVAGERVRECEAALKAVA</sequence>
<keyword evidence="2" id="KW-1185">Reference proteome</keyword>
<comment type="caution">
    <text evidence="1">The sequence shown here is derived from an EMBL/GenBank/DDBJ whole genome shotgun (WGS) entry which is preliminary data.</text>
</comment>
<protein>
    <submittedName>
        <fullName evidence="1">Uncharacterized protein</fullName>
    </submittedName>
</protein>
<reference evidence="2" key="1">
    <citation type="journal article" date="2019" name="Int. J. Syst. Evol. Microbiol.">
        <title>The Global Catalogue of Microorganisms (GCM) 10K type strain sequencing project: providing services to taxonomists for standard genome sequencing and annotation.</title>
        <authorList>
            <consortium name="The Broad Institute Genomics Platform"/>
            <consortium name="The Broad Institute Genome Sequencing Center for Infectious Disease"/>
            <person name="Wu L."/>
            <person name="Ma J."/>
        </authorList>
    </citation>
    <scope>NUCLEOTIDE SEQUENCE [LARGE SCALE GENOMIC DNA]</scope>
    <source>
        <strain evidence="2">CGMCC 1.1927</strain>
    </source>
</reference>
<evidence type="ECO:0000313" key="2">
    <source>
        <dbReference type="Proteomes" id="UP000596938"/>
    </source>
</evidence>
<dbReference type="Proteomes" id="UP000596938">
    <property type="component" value="Unassembled WGS sequence"/>
</dbReference>
<proteinExistence type="predicted"/>
<gene>
    <name evidence="1" type="ORF">GCM10011577_01520</name>
</gene>
<organism evidence="1 2">
    <name type="scientific">Pseudarthrobacter polychromogenes</name>
    <dbReference type="NCBI Taxonomy" id="1676"/>
    <lineage>
        <taxon>Bacteria</taxon>
        <taxon>Bacillati</taxon>
        <taxon>Actinomycetota</taxon>
        <taxon>Actinomycetes</taxon>
        <taxon>Micrococcales</taxon>
        <taxon>Micrococcaceae</taxon>
        <taxon>Pseudarthrobacter</taxon>
    </lineage>
</organism>
<accession>A0ABQ1X976</accession>
<evidence type="ECO:0000313" key="1">
    <source>
        <dbReference type="EMBL" id="GGG83762.1"/>
    </source>
</evidence>
<dbReference type="EMBL" id="BMKU01000001">
    <property type="protein sequence ID" value="GGG83762.1"/>
    <property type="molecule type" value="Genomic_DNA"/>
</dbReference>